<evidence type="ECO:0000313" key="2">
    <source>
        <dbReference type="Proteomes" id="UP000184048"/>
    </source>
</evidence>
<dbReference type="Proteomes" id="UP000184048">
    <property type="component" value="Unassembled WGS sequence"/>
</dbReference>
<gene>
    <name evidence="1" type="ORF">SAMN02745131_04127</name>
</gene>
<accession>A0A1M5GEJ5</accession>
<keyword evidence="2" id="KW-1185">Reference proteome</keyword>
<dbReference type="AlphaFoldDB" id="A0A1M5GEJ5"/>
<protein>
    <submittedName>
        <fullName evidence="1">Uncharacterized protein</fullName>
    </submittedName>
</protein>
<reference evidence="1 2" key="1">
    <citation type="submission" date="2016-11" db="EMBL/GenBank/DDBJ databases">
        <authorList>
            <person name="Jaros S."/>
            <person name="Januszkiewicz K."/>
            <person name="Wedrychowicz H."/>
        </authorList>
    </citation>
    <scope>NUCLEOTIDE SEQUENCE [LARGE SCALE GENOMIC DNA]</scope>
    <source>
        <strain evidence="1 2">DSM 18119</strain>
    </source>
</reference>
<dbReference type="OrthoDB" id="9759819at2"/>
<name>A0A1M5GEJ5_9BACT</name>
<sequence length="431" mass="50445">MNDVSRIFKMTNAGIYLNDHEIISYNNTNLPNNHFRFSQSRDIYWKVKPLINKQEDSTVIIIEVIDYDCIDMESFFKQKIKGELPFLKFINLDWAKFIGQLATYSPNYIDKSAFDTNSIDQLLIGTQSSLFNVGRTRGLDKTNISILPQSDNDTTTRSLELQITKSWSEVKIKDGYIEVTHNAKELNELLVIKVHNDILRHEYDLIKNYFAKRLGKKAIEIKATINIEVLKIKHIYATSSDIDLINESLLEVIRQEQIRNLSKKTLADENKSLYTIDEALKKTDSTENNVLGLKIDDIIKVVTENFTHRNAKQIQYLAEKHLASEEVIRLTLKPKFGFVFYFKCKKHHHYAWELLSSHATYVWSFSLVNFSRVKSLELLESIINEIHLYGREPYRKKHKLNEDYEFVAISHKLDVDENPIFEQWRTKLNSL</sequence>
<dbReference type="RefSeq" id="WP_072837235.1">
    <property type="nucleotide sequence ID" value="NZ_FQUU01000031.1"/>
</dbReference>
<dbReference type="EMBL" id="FQUU01000031">
    <property type="protein sequence ID" value="SHG02119.1"/>
    <property type="molecule type" value="Genomic_DNA"/>
</dbReference>
<organism evidence="1 2">
    <name type="scientific">Flavisolibacter ginsengisoli DSM 18119</name>
    <dbReference type="NCBI Taxonomy" id="1121884"/>
    <lineage>
        <taxon>Bacteria</taxon>
        <taxon>Pseudomonadati</taxon>
        <taxon>Bacteroidota</taxon>
        <taxon>Chitinophagia</taxon>
        <taxon>Chitinophagales</taxon>
        <taxon>Chitinophagaceae</taxon>
        <taxon>Flavisolibacter</taxon>
    </lineage>
</organism>
<evidence type="ECO:0000313" key="1">
    <source>
        <dbReference type="EMBL" id="SHG02119.1"/>
    </source>
</evidence>
<dbReference type="STRING" id="1121884.SAMN02745131_04127"/>
<proteinExistence type="predicted"/>